<keyword evidence="4" id="KW-0119">Carbohydrate metabolism</keyword>
<feature type="domain" description="Fibronectin type-III" evidence="5">
    <location>
        <begin position="113"/>
        <end position="209"/>
    </location>
</feature>
<keyword evidence="2" id="KW-1015">Disulfide bond</keyword>
<keyword evidence="1" id="KW-0732">Signal</keyword>
<dbReference type="InterPro" id="IPR036116">
    <property type="entry name" value="FN3_sf"/>
</dbReference>
<dbReference type="SUPFAM" id="SSF49899">
    <property type="entry name" value="Concanavalin A-like lectins/glucanases"/>
    <property type="match status" value="1"/>
</dbReference>
<evidence type="ECO:0000259" key="5">
    <source>
        <dbReference type="PROSITE" id="PS50853"/>
    </source>
</evidence>
<keyword evidence="3" id="KW-0378">Hydrolase</keyword>
<accession>A0ABM8GMW1</accession>
<evidence type="ECO:0000313" key="6">
    <source>
        <dbReference type="EMBL" id="BDZ49550.1"/>
    </source>
</evidence>
<organism evidence="6 7">
    <name type="scientific">Frondihabitans sucicola</name>
    <dbReference type="NCBI Taxonomy" id="1268041"/>
    <lineage>
        <taxon>Bacteria</taxon>
        <taxon>Bacillati</taxon>
        <taxon>Actinomycetota</taxon>
        <taxon>Actinomycetes</taxon>
        <taxon>Micrococcales</taxon>
        <taxon>Microbacteriaceae</taxon>
        <taxon>Frondihabitans</taxon>
    </lineage>
</organism>
<gene>
    <name evidence="6" type="ORF">GCM10025867_17910</name>
</gene>
<dbReference type="PROSITE" id="PS50853">
    <property type="entry name" value="FN3"/>
    <property type="match status" value="1"/>
</dbReference>
<dbReference type="InterPro" id="IPR013320">
    <property type="entry name" value="ConA-like_dom_sf"/>
</dbReference>
<evidence type="ECO:0000256" key="3">
    <source>
        <dbReference type="ARBA" id="ARBA00023295"/>
    </source>
</evidence>
<dbReference type="InterPro" id="IPR013783">
    <property type="entry name" value="Ig-like_fold"/>
</dbReference>
<keyword evidence="7" id="KW-1185">Reference proteome</keyword>
<evidence type="ECO:0000256" key="2">
    <source>
        <dbReference type="ARBA" id="ARBA00023157"/>
    </source>
</evidence>
<dbReference type="InterPro" id="IPR006558">
    <property type="entry name" value="LamG-like"/>
</dbReference>
<proteinExistence type="predicted"/>
<evidence type="ECO:0000256" key="1">
    <source>
        <dbReference type="ARBA" id="ARBA00022729"/>
    </source>
</evidence>
<evidence type="ECO:0000256" key="4">
    <source>
        <dbReference type="ARBA" id="ARBA00023326"/>
    </source>
</evidence>
<evidence type="ECO:0000313" key="7">
    <source>
        <dbReference type="Proteomes" id="UP001321486"/>
    </source>
</evidence>
<dbReference type="Pfam" id="PF13385">
    <property type="entry name" value="Laminin_G_3"/>
    <property type="match status" value="1"/>
</dbReference>
<dbReference type="Gene3D" id="2.60.120.200">
    <property type="match status" value="1"/>
</dbReference>
<dbReference type="RefSeq" id="WP_286346316.1">
    <property type="nucleotide sequence ID" value="NZ_AP027732.1"/>
</dbReference>
<sequence length="444" mass="45763">MNGFRETSPTTHHRALAFSTAATQKVATNRTSPSGYADFGGKPAPSLLNWFPDFTPGTYTGKGQAAWTVAGTSQYVVFGGEFTAVDGKAQQGLVRFAIPTVAPHLVGPVSSGAGFVPSVTSVVAGTANVSWVANADPDNATLRYEVYRDGNPTPVYTTTQDSSVWFRPRIGFTDTGLVPGRSYAYRVRATDPFGNTVRGDNVSVTVASASPTGYAATVLAQNASNFWRFGQASGTGVADLAGTTPQVLAGRPTAGLAGSSVDGTTATAFSATGMTTAATATPSWPSKTTTTVAAWFKAAPGRGGTVVDFGSAGTMLSDTVDRDLTVTANGLLQFGIQSAGSPVVSTKTSVADDTWHFGVATVTPTAMSLYVDGALVAQRTGSFTLSTSWGYWRVGGDTPWLGAHYFTGTIDDVSVYPAALTAAQVADQWASATNPIGGYPSPST</sequence>
<protein>
    <recommendedName>
        <fullName evidence="5">Fibronectin type-III domain-containing protein</fullName>
    </recommendedName>
</protein>
<dbReference type="SUPFAM" id="SSF49265">
    <property type="entry name" value="Fibronectin type III"/>
    <property type="match status" value="1"/>
</dbReference>
<dbReference type="CDD" id="cd00063">
    <property type="entry name" value="FN3"/>
    <property type="match status" value="1"/>
</dbReference>
<dbReference type="SMART" id="SM00560">
    <property type="entry name" value="LamGL"/>
    <property type="match status" value="1"/>
</dbReference>
<dbReference type="InterPro" id="IPR003961">
    <property type="entry name" value="FN3_dom"/>
</dbReference>
<keyword evidence="4" id="KW-0624">Polysaccharide degradation</keyword>
<keyword evidence="3" id="KW-0326">Glycosidase</keyword>
<reference evidence="7" key="1">
    <citation type="journal article" date="2019" name="Int. J. Syst. Evol. Microbiol.">
        <title>The Global Catalogue of Microorganisms (GCM) 10K type strain sequencing project: providing services to taxonomists for standard genome sequencing and annotation.</title>
        <authorList>
            <consortium name="The Broad Institute Genomics Platform"/>
            <consortium name="The Broad Institute Genome Sequencing Center for Infectious Disease"/>
            <person name="Wu L."/>
            <person name="Ma J."/>
        </authorList>
    </citation>
    <scope>NUCLEOTIDE SEQUENCE [LARGE SCALE GENOMIC DNA]</scope>
    <source>
        <strain evidence="7">NBRC 108728</strain>
    </source>
</reference>
<dbReference type="EMBL" id="AP027732">
    <property type="protein sequence ID" value="BDZ49550.1"/>
    <property type="molecule type" value="Genomic_DNA"/>
</dbReference>
<dbReference type="SMART" id="SM00060">
    <property type="entry name" value="FN3"/>
    <property type="match status" value="1"/>
</dbReference>
<dbReference type="Gene3D" id="2.60.40.10">
    <property type="entry name" value="Immunoglobulins"/>
    <property type="match status" value="1"/>
</dbReference>
<name>A0ABM8GMW1_9MICO</name>
<dbReference type="Proteomes" id="UP001321486">
    <property type="component" value="Chromosome"/>
</dbReference>